<dbReference type="GO" id="GO:0003995">
    <property type="term" value="F:acyl-CoA dehydrogenase activity"/>
    <property type="evidence" value="ECO:0007669"/>
    <property type="project" value="TreeGrafter"/>
</dbReference>
<dbReference type="InterPro" id="IPR013786">
    <property type="entry name" value="AcylCoA_DH/ox_N"/>
</dbReference>
<dbReference type="InterPro" id="IPR050741">
    <property type="entry name" value="Acyl-CoA_dehydrogenase"/>
</dbReference>
<dbReference type="AlphaFoldDB" id="A0A853AP31"/>
<evidence type="ECO:0000313" key="6">
    <source>
        <dbReference type="Proteomes" id="UP000587002"/>
    </source>
</evidence>
<gene>
    <name evidence="5" type="ORF">HNR68_003659</name>
</gene>
<dbReference type="PIRSF" id="PIRSF016578">
    <property type="entry name" value="HsaA"/>
    <property type="match status" value="1"/>
</dbReference>
<feature type="domain" description="Acyl-CoA dehydrogenase/oxidase N-terminal" evidence="3">
    <location>
        <begin position="22"/>
        <end position="109"/>
    </location>
</feature>
<evidence type="ECO:0000259" key="3">
    <source>
        <dbReference type="Pfam" id="PF02771"/>
    </source>
</evidence>
<feature type="domain" description="Acyl-CoA dehydrogenase C-terminal" evidence="4">
    <location>
        <begin position="242"/>
        <end position="370"/>
    </location>
</feature>
<sequence>MVEVPMVEAHAPGPDVVARAAALRDELASHRDEGERERRLPDAAVAALEGAGLFHAWVPRRFGGAELSLRTMVDATVEVTKGDASAGWLVMILGCGDWLTGLFPDKAQQEVFGPDPDTKVCQVLAPKGTARRVEGGWLVSGRWAPASGCLHAEWAMVGVSLPAEGAAFVLVPMRDLTVEDTWFTLGMRATGSNMLVGEDVFVPDHRVVLRGPATRGEFPTTENDSPRFRAALVPTLATFLIAPMLGMAERALEHVVGQAGRRGIAFTSYQHQLDSTGFQVAVAEAATKVDVARLVAHGSADAVDGHAHAGTHPGLLERARLRQRSSHAVQQCREAVDLLVNAYGAAALSERDPLHAVVRDIQTASRHALAHPPSNAEVFGRALLGVDPGITEMV</sequence>
<evidence type="ECO:0000256" key="2">
    <source>
        <dbReference type="ARBA" id="ARBA00049661"/>
    </source>
</evidence>
<accession>A0A853AP31</accession>
<dbReference type="Proteomes" id="UP000587002">
    <property type="component" value="Unassembled WGS sequence"/>
</dbReference>
<dbReference type="Pfam" id="PF02771">
    <property type="entry name" value="Acyl-CoA_dh_N"/>
    <property type="match status" value="1"/>
</dbReference>
<dbReference type="InterPro" id="IPR036250">
    <property type="entry name" value="AcylCo_DH-like_C"/>
</dbReference>
<keyword evidence="6" id="KW-1185">Reference proteome</keyword>
<dbReference type="EMBL" id="JACCFJ010000001">
    <property type="protein sequence ID" value="NYI85029.1"/>
    <property type="molecule type" value="Genomic_DNA"/>
</dbReference>
<dbReference type="InterPro" id="IPR013107">
    <property type="entry name" value="Acyl-CoA_DH_C"/>
</dbReference>
<reference evidence="5 6" key="1">
    <citation type="submission" date="2020-07" db="EMBL/GenBank/DDBJ databases">
        <title>Sequencing the genomes of 1000 actinobacteria strains.</title>
        <authorList>
            <person name="Klenk H.-P."/>
        </authorList>
    </citation>
    <scope>NUCLEOTIDE SEQUENCE [LARGE SCALE GENOMIC DNA]</scope>
    <source>
        <strain evidence="5 6">DSM 44065</strain>
    </source>
</reference>
<dbReference type="GO" id="GO:0033539">
    <property type="term" value="P:fatty acid beta-oxidation using acyl-CoA dehydrogenase"/>
    <property type="evidence" value="ECO:0007669"/>
    <property type="project" value="TreeGrafter"/>
</dbReference>
<dbReference type="RefSeq" id="WP_246330483.1">
    <property type="nucleotide sequence ID" value="NZ_BAABFH010000001.1"/>
</dbReference>
<dbReference type="SUPFAM" id="SSF56645">
    <property type="entry name" value="Acyl-CoA dehydrogenase NM domain-like"/>
    <property type="match status" value="1"/>
</dbReference>
<comment type="caution">
    <text evidence="5">The sequence shown here is derived from an EMBL/GenBank/DDBJ whole genome shotgun (WGS) entry which is preliminary data.</text>
</comment>
<evidence type="ECO:0000256" key="1">
    <source>
        <dbReference type="ARBA" id="ARBA00023002"/>
    </source>
</evidence>
<dbReference type="InterPro" id="IPR046373">
    <property type="entry name" value="Acyl-CoA_Oxase/DH_mid-dom_sf"/>
</dbReference>
<protein>
    <submittedName>
        <fullName evidence="5">Alkylation response protein AidB-like acyl-CoA dehydrogenase</fullName>
    </submittedName>
</protein>
<dbReference type="Gene3D" id="2.40.110.10">
    <property type="entry name" value="Butyryl-CoA Dehydrogenase, subunit A, domain 2"/>
    <property type="match status" value="1"/>
</dbReference>
<proteinExistence type="inferred from homology"/>
<dbReference type="SUPFAM" id="SSF47203">
    <property type="entry name" value="Acyl-CoA dehydrogenase C-terminal domain-like"/>
    <property type="match status" value="1"/>
</dbReference>
<organism evidence="5 6">
    <name type="scientific">Saccharopolyspora hordei</name>
    <dbReference type="NCBI Taxonomy" id="1838"/>
    <lineage>
        <taxon>Bacteria</taxon>
        <taxon>Bacillati</taxon>
        <taxon>Actinomycetota</taxon>
        <taxon>Actinomycetes</taxon>
        <taxon>Pseudonocardiales</taxon>
        <taxon>Pseudonocardiaceae</taxon>
        <taxon>Saccharopolyspora</taxon>
    </lineage>
</organism>
<dbReference type="GO" id="GO:0016712">
    <property type="term" value="F:oxidoreductase activity, acting on paired donors, with incorporation or reduction of molecular oxygen, reduced flavin or flavoprotein as one donor, and incorporation of one atom of oxygen"/>
    <property type="evidence" value="ECO:0007669"/>
    <property type="project" value="TreeGrafter"/>
</dbReference>
<keyword evidence="1" id="KW-0560">Oxidoreductase</keyword>
<dbReference type="GO" id="GO:0005737">
    <property type="term" value="C:cytoplasm"/>
    <property type="evidence" value="ECO:0007669"/>
    <property type="project" value="TreeGrafter"/>
</dbReference>
<comment type="similarity">
    <text evidence="2">Belongs to the HpaH/HsaA monooxygenase family.</text>
</comment>
<dbReference type="PANTHER" id="PTHR48083">
    <property type="entry name" value="MEDIUM-CHAIN SPECIFIC ACYL-COA DEHYDROGENASE, MITOCHONDRIAL-RELATED"/>
    <property type="match status" value="1"/>
</dbReference>
<dbReference type="InterPro" id="IPR009100">
    <property type="entry name" value="AcylCoA_DH/oxidase_NM_dom_sf"/>
</dbReference>
<dbReference type="Gene3D" id="1.10.540.10">
    <property type="entry name" value="Acyl-CoA dehydrogenase/oxidase, N-terminal domain"/>
    <property type="match status" value="1"/>
</dbReference>
<name>A0A853AP31_9PSEU</name>
<dbReference type="GO" id="GO:0050660">
    <property type="term" value="F:flavin adenine dinucleotide binding"/>
    <property type="evidence" value="ECO:0007669"/>
    <property type="project" value="InterPro"/>
</dbReference>
<dbReference type="Gene3D" id="1.20.140.10">
    <property type="entry name" value="Butyryl-CoA Dehydrogenase, subunit A, domain 3"/>
    <property type="match status" value="1"/>
</dbReference>
<dbReference type="PANTHER" id="PTHR48083:SF19">
    <property type="entry name" value="FLAVIN-DEPENDENT MONOOXYGENASE, OXYGENASE SUBUNIT HSAA"/>
    <property type="match status" value="1"/>
</dbReference>
<evidence type="ECO:0000313" key="5">
    <source>
        <dbReference type="EMBL" id="NYI85029.1"/>
    </source>
</evidence>
<dbReference type="InterPro" id="IPR037069">
    <property type="entry name" value="AcylCoA_DH/ox_N_sf"/>
</dbReference>
<evidence type="ECO:0000259" key="4">
    <source>
        <dbReference type="Pfam" id="PF08028"/>
    </source>
</evidence>
<dbReference type="Pfam" id="PF08028">
    <property type="entry name" value="Acyl-CoA_dh_2"/>
    <property type="match status" value="1"/>
</dbReference>